<evidence type="ECO:0000259" key="6">
    <source>
        <dbReference type="Pfam" id="PF26169"/>
    </source>
</evidence>
<sequence>MASKKLRRTGVSADLCERLKRHQVETCQDVLSITPVELMRVAGLSYPAALDLMRLVSKACVPTVST</sequence>
<feature type="non-terminal residue" evidence="7">
    <location>
        <position position="66"/>
    </location>
</feature>
<keyword evidence="4" id="KW-0233">DNA recombination</keyword>
<evidence type="ECO:0000313" key="7">
    <source>
        <dbReference type="EMBL" id="KAL0163999.1"/>
    </source>
</evidence>
<keyword evidence="8" id="KW-1185">Reference proteome</keyword>
<evidence type="ECO:0000256" key="3">
    <source>
        <dbReference type="ARBA" id="ARBA00023125"/>
    </source>
</evidence>
<organism evidence="7 8">
    <name type="scientific">Cirrhinus mrigala</name>
    <name type="common">Mrigala</name>
    <dbReference type="NCBI Taxonomy" id="683832"/>
    <lineage>
        <taxon>Eukaryota</taxon>
        <taxon>Metazoa</taxon>
        <taxon>Chordata</taxon>
        <taxon>Craniata</taxon>
        <taxon>Vertebrata</taxon>
        <taxon>Euteleostomi</taxon>
        <taxon>Actinopterygii</taxon>
        <taxon>Neopterygii</taxon>
        <taxon>Teleostei</taxon>
        <taxon>Ostariophysi</taxon>
        <taxon>Cypriniformes</taxon>
        <taxon>Cyprinidae</taxon>
        <taxon>Labeoninae</taxon>
        <taxon>Labeonini</taxon>
        <taxon>Cirrhinus</taxon>
    </lineage>
</organism>
<dbReference type="PANTHER" id="PTHR46456:SF1">
    <property type="entry name" value="DNA REPAIR PROTEIN RAD51 HOMOLOG 2"/>
    <property type="match status" value="1"/>
</dbReference>
<comment type="caution">
    <text evidence="7">The sequence shown here is derived from an EMBL/GenBank/DDBJ whole genome shotgun (WGS) entry which is preliminary data.</text>
</comment>
<dbReference type="InterPro" id="IPR030548">
    <property type="entry name" value="RAD51B"/>
</dbReference>
<dbReference type="Proteomes" id="UP001529510">
    <property type="component" value="Unassembled WGS sequence"/>
</dbReference>
<dbReference type="InterPro" id="IPR058766">
    <property type="entry name" value="HHH_XRCC3_RAD51B"/>
</dbReference>
<gene>
    <name evidence="7" type="ORF">M9458_039752</name>
</gene>
<keyword evidence="3" id="KW-0238">DNA-binding</keyword>
<evidence type="ECO:0000256" key="1">
    <source>
        <dbReference type="ARBA" id="ARBA00004123"/>
    </source>
</evidence>
<dbReference type="AlphaFoldDB" id="A0ABD0NPY3"/>
<comment type="subcellular location">
    <subcellularLocation>
        <location evidence="1">Nucleus</location>
    </subcellularLocation>
</comment>
<evidence type="ECO:0000256" key="4">
    <source>
        <dbReference type="ARBA" id="ARBA00023172"/>
    </source>
</evidence>
<dbReference type="PANTHER" id="PTHR46456">
    <property type="entry name" value="DNA REPAIR PROTEIN RAD51 HOMOLOG 2"/>
    <property type="match status" value="1"/>
</dbReference>
<dbReference type="EMBL" id="JAMKFB020000020">
    <property type="protein sequence ID" value="KAL0163999.1"/>
    <property type="molecule type" value="Genomic_DNA"/>
</dbReference>
<keyword evidence="2" id="KW-0227">DNA damage</keyword>
<protein>
    <recommendedName>
        <fullName evidence="6">XRCC3/RAD51 homolog 2 helix-hairpin-helix domain-containing protein</fullName>
    </recommendedName>
</protein>
<evidence type="ECO:0000256" key="5">
    <source>
        <dbReference type="ARBA" id="ARBA00023242"/>
    </source>
</evidence>
<reference evidence="7 8" key="1">
    <citation type="submission" date="2024-05" db="EMBL/GenBank/DDBJ databases">
        <title>Genome sequencing and assembly of Indian major carp, Cirrhinus mrigala (Hamilton, 1822).</title>
        <authorList>
            <person name="Mohindra V."/>
            <person name="Chowdhury L.M."/>
            <person name="Lal K."/>
            <person name="Jena J.K."/>
        </authorList>
    </citation>
    <scope>NUCLEOTIDE SEQUENCE [LARGE SCALE GENOMIC DNA]</scope>
    <source>
        <strain evidence="7">CM1030</strain>
        <tissue evidence="7">Blood</tissue>
    </source>
</reference>
<evidence type="ECO:0000256" key="2">
    <source>
        <dbReference type="ARBA" id="ARBA00022763"/>
    </source>
</evidence>
<proteinExistence type="predicted"/>
<feature type="domain" description="XRCC3/RAD51 homolog 2 helix-hairpin-helix" evidence="6">
    <location>
        <begin position="6"/>
        <end position="60"/>
    </location>
</feature>
<dbReference type="InterPro" id="IPR010995">
    <property type="entry name" value="DNA_repair_Rad51/TF_NusA_a-hlx"/>
</dbReference>
<accession>A0ABD0NPY3</accession>
<name>A0ABD0NPY3_CIRMR</name>
<evidence type="ECO:0000313" key="8">
    <source>
        <dbReference type="Proteomes" id="UP001529510"/>
    </source>
</evidence>
<dbReference type="Pfam" id="PF26169">
    <property type="entry name" value="HHH_XRCC3_RpoA"/>
    <property type="match status" value="1"/>
</dbReference>
<keyword evidence="5" id="KW-0539">Nucleus</keyword>
<dbReference type="SUPFAM" id="SSF47794">
    <property type="entry name" value="Rad51 N-terminal domain-like"/>
    <property type="match status" value="1"/>
</dbReference>